<feature type="signal peptide" evidence="2">
    <location>
        <begin position="1"/>
        <end position="29"/>
    </location>
</feature>
<keyword evidence="5" id="KW-1185">Reference proteome</keyword>
<feature type="domain" description="Copper type II ascorbate-dependent monooxygenase C-terminal" evidence="3">
    <location>
        <begin position="293"/>
        <end position="400"/>
    </location>
</feature>
<dbReference type="Proteomes" id="UP001612915">
    <property type="component" value="Unassembled WGS sequence"/>
</dbReference>
<evidence type="ECO:0000256" key="2">
    <source>
        <dbReference type="SAM" id="SignalP"/>
    </source>
</evidence>
<keyword evidence="4" id="KW-0560">Oxidoreductase</keyword>
<dbReference type="InterPro" id="IPR008977">
    <property type="entry name" value="PHM/PNGase_F_dom_sf"/>
</dbReference>
<reference evidence="4 5" key="1">
    <citation type="submission" date="2024-10" db="EMBL/GenBank/DDBJ databases">
        <title>The Natural Products Discovery Center: Release of the First 8490 Sequenced Strains for Exploring Actinobacteria Biosynthetic Diversity.</title>
        <authorList>
            <person name="Kalkreuter E."/>
            <person name="Kautsar S.A."/>
            <person name="Yang D."/>
            <person name="Bader C.D."/>
            <person name="Teijaro C.N."/>
            <person name="Fluegel L."/>
            <person name="Davis C.M."/>
            <person name="Simpson J.R."/>
            <person name="Lauterbach L."/>
            <person name="Steele A.D."/>
            <person name="Gui C."/>
            <person name="Meng S."/>
            <person name="Li G."/>
            <person name="Viehrig K."/>
            <person name="Ye F."/>
            <person name="Su P."/>
            <person name="Kiefer A.F."/>
            <person name="Nichols A."/>
            <person name="Cepeda A.J."/>
            <person name="Yan W."/>
            <person name="Fan B."/>
            <person name="Jiang Y."/>
            <person name="Adhikari A."/>
            <person name="Zheng C.-J."/>
            <person name="Schuster L."/>
            <person name="Cowan T.M."/>
            <person name="Smanski M.J."/>
            <person name="Chevrette M.G."/>
            <person name="De Carvalho L.P.S."/>
            <person name="Shen B."/>
        </authorList>
    </citation>
    <scope>NUCLEOTIDE SEQUENCE [LARGE SCALE GENOMIC DNA]</scope>
    <source>
        <strain evidence="4 5">NPDC049639</strain>
    </source>
</reference>
<dbReference type="PROSITE" id="PS51257">
    <property type="entry name" value="PROKAR_LIPOPROTEIN"/>
    <property type="match status" value="1"/>
</dbReference>
<name>A0ABW8ATY1_9ACTN</name>
<evidence type="ECO:0000259" key="3">
    <source>
        <dbReference type="Pfam" id="PF03712"/>
    </source>
</evidence>
<dbReference type="InterPro" id="IPR024548">
    <property type="entry name" value="Cu2_monoox_C"/>
</dbReference>
<proteinExistence type="predicted"/>
<sequence>MTSDNGRRRPFLPPLAALVLVLAAATACGGGGDKGTSSPRPAETAVVGHAGHSATVATPKPIALRAGERFQTLGMARPYKPVAPTAGGTDDYRCFLVDPKITKPTFLTGFQFLPQNPDLVHHAIFYAISRTEAAEGKTLDANTPGDGWTCFTGTGIGDAKQAIVSAPWIAAWAPGGGETLSNPGTGKLLRPGEQIVMQVHYNLLATGGKSVATDQSAIKLRLTKRGGLEPVHTTLLVAPPEIPCPAGETGRLCDRALSLWDIQRRFGEAAGAQVGGLNLLCNDNREPVPSNKTHCDRKVGEQMVVQGVAGHMHLLGRSISVTQNPGTAGARKLLNVPNYNFDDQGARMLDKPVTVAAGDTLRVSCRYDATLRSKLPALQTLKPRYVLWGEGTSDEMCLGVVIWTKS</sequence>
<dbReference type="Gene3D" id="2.60.120.230">
    <property type="match status" value="1"/>
</dbReference>
<organism evidence="4 5">
    <name type="scientific">Spongisporangium articulatum</name>
    <dbReference type="NCBI Taxonomy" id="3362603"/>
    <lineage>
        <taxon>Bacteria</taxon>
        <taxon>Bacillati</taxon>
        <taxon>Actinomycetota</taxon>
        <taxon>Actinomycetes</taxon>
        <taxon>Kineosporiales</taxon>
        <taxon>Kineosporiaceae</taxon>
        <taxon>Spongisporangium</taxon>
    </lineage>
</organism>
<dbReference type="InterPro" id="IPR014784">
    <property type="entry name" value="Cu2_ascorb_mOase-like_C"/>
</dbReference>
<gene>
    <name evidence="4" type="ORF">ACIB24_18495</name>
</gene>
<dbReference type="InterPro" id="IPR000945">
    <property type="entry name" value="DBH-like"/>
</dbReference>
<protein>
    <submittedName>
        <fullName evidence="4">Monooxygenase</fullName>
    </submittedName>
</protein>
<dbReference type="Pfam" id="PF03712">
    <property type="entry name" value="Cu2_monoox_C"/>
    <property type="match status" value="1"/>
</dbReference>
<keyword evidence="4" id="KW-0503">Monooxygenase</keyword>
<dbReference type="EMBL" id="JBITLV010000006">
    <property type="protein sequence ID" value="MFI7589056.1"/>
    <property type="molecule type" value="Genomic_DNA"/>
</dbReference>
<dbReference type="PANTHER" id="PTHR10157">
    <property type="entry name" value="DOPAMINE BETA HYDROXYLASE RELATED"/>
    <property type="match status" value="1"/>
</dbReference>
<accession>A0ABW8ATY1</accession>
<comment type="caution">
    <text evidence="4">The sequence shown here is derived from an EMBL/GenBank/DDBJ whole genome shotgun (WGS) entry which is preliminary data.</text>
</comment>
<feature type="chain" id="PRO_5046638162" evidence="2">
    <location>
        <begin position="30"/>
        <end position="406"/>
    </location>
</feature>
<dbReference type="GO" id="GO:0004497">
    <property type="term" value="F:monooxygenase activity"/>
    <property type="evidence" value="ECO:0007669"/>
    <property type="project" value="UniProtKB-KW"/>
</dbReference>
<keyword evidence="2" id="KW-0732">Signal</keyword>
<evidence type="ECO:0000313" key="4">
    <source>
        <dbReference type="EMBL" id="MFI7589056.1"/>
    </source>
</evidence>
<evidence type="ECO:0000313" key="5">
    <source>
        <dbReference type="Proteomes" id="UP001612915"/>
    </source>
</evidence>
<dbReference type="RefSeq" id="WP_398283372.1">
    <property type="nucleotide sequence ID" value="NZ_JBITLV010000006.1"/>
</dbReference>
<dbReference type="PANTHER" id="PTHR10157:SF23">
    <property type="entry name" value="MOXD1 HOMOLOG 1"/>
    <property type="match status" value="1"/>
</dbReference>
<dbReference type="Gene3D" id="2.60.120.310">
    <property type="entry name" value="Copper type II, ascorbate-dependent monooxygenase, N-terminal domain"/>
    <property type="match status" value="1"/>
</dbReference>
<dbReference type="SUPFAM" id="SSF49742">
    <property type="entry name" value="PHM/PNGase F"/>
    <property type="match status" value="2"/>
</dbReference>
<evidence type="ECO:0000256" key="1">
    <source>
        <dbReference type="ARBA" id="ARBA00023157"/>
    </source>
</evidence>
<dbReference type="InterPro" id="IPR036939">
    <property type="entry name" value="Cu2_ascorb_mOase_N_sf"/>
</dbReference>
<keyword evidence="1" id="KW-1015">Disulfide bond</keyword>